<dbReference type="SUPFAM" id="SSF52402">
    <property type="entry name" value="Adenine nucleotide alpha hydrolases-like"/>
    <property type="match status" value="2"/>
</dbReference>
<evidence type="ECO:0000313" key="4">
    <source>
        <dbReference type="Proteomes" id="UP001432000"/>
    </source>
</evidence>
<comment type="similarity">
    <text evidence="1">Belongs to the universal stress protein A family.</text>
</comment>
<dbReference type="PRINTS" id="PR01438">
    <property type="entry name" value="UNVRSLSTRESS"/>
</dbReference>
<gene>
    <name evidence="3" type="ORF">WDS16_02660</name>
</gene>
<proteinExistence type="inferred from homology"/>
<evidence type="ECO:0000256" key="1">
    <source>
        <dbReference type="ARBA" id="ARBA00008791"/>
    </source>
</evidence>
<protein>
    <submittedName>
        <fullName evidence="3">Universal stress protein</fullName>
    </submittedName>
</protein>
<dbReference type="RefSeq" id="WP_338890283.1">
    <property type="nucleotide sequence ID" value="NZ_CP147846.1"/>
</dbReference>
<reference evidence="3 4" key="1">
    <citation type="submission" date="2024-03" db="EMBL/GenBank/DDBJ databases">
        <title>Natural products discovery in diverse microorganisms through a two-stage MS feature dereplication strategy.</title>
        <authorList>
            <person name="Zhang R."/>
        </authorList>
    </citation>
    <scope>NUCLEOTIDE SEQUENCE [LARGE SCALE GENOMIC DNA]</scope>
    <source>
        <strain evidence="3 4">18930</strain>
    </source>
</reference>
<dbReference type="InterPro" id="IPR014729">
    <property type="entry name" value="Rossmann-like_a/b/a_fold"/>
</dbReference>
<feature type="domain" description="UspA" evidence="2">
    <location>
        <begin position="164"/>
        <end position="294"/>
    </location>
</feature>
<dbReference type="Pfam" id="PF00582">
    <property type="entry name" value="Usp"/>
    <property type="match status" value="2"/>
</dbReference>
<keyword evidence="4" id="KW-1185">Reference proteome</keyword>
<name>A0ABZ2PKS5_9NOCA</name>
<dbReference type="CDD" id="cd00293">
    <property type="entry name" value="USP-like"/>
    <property type="match status" value="1"/>
</dbReference>
<organism evidence="3 4">
    <name type="scientific">Rhodococcus sovatensis</name>
    <dbReference type="NCBI Taxonomy" id="1805840"/>
    <lineage>
        <taxon>Bacteria</taxon>
        <taxon>Bacillati</taxon>
        <taxon>Actinomycetota</taxon>
        <taxon>Actinomycetes</taxon>
        <taxon>Mycobacteriales</taxon>
        <taxon>Nocardiaceae</taxon>
        <taxon>Rhodococcus</taxon>
    </lineage>
</organism>
<feature type="domain" description="UspA" evidence="2">
    <location>
        <begin position="21"/>
        <end position="152"/>
    </location>
</feature>
<dbReference type="Proteomes" id="UP001432000">
    <property type="component" value="Chromosome"/>
</dbReference>
<evidence type="ECO:0000259" key="2">
    <source>
        <dbReference type="Pfam" id="PF00582"/>
    </source>
</evidence>
<sequence>MTTSTADTAPDETPGVGGHITTISVGLDRSPHSWGALEWATDIAHRTGAKIRIVHAVPRHRLEDMQSGHPRSRVIGKRLLRSAMRSVHKKDSALTVDTVLTDDPITSYLTTLTRTADLAVIGSRTSGPVRDTLFGHHATRIVAKSSCPVVVWRGQSETRSDAGPVVLGIDDSDSSSRAITLAFYLADILATPLTAMHTDAPGHGSVVRSGAALEDDRLDWLRARTATAAQQHPSVDVHLHCLGSTPEQELRRASATAQLVVIGSHGCGLIRGTLCRSTVQQLIHSAGGPLLIVP</sequence>
<dbReference type="InterPro" id="IPR006015">
    <property type="entry name" value="Universal_stress_UspA"/>
</dbReference>
<accession>A0ABZ2PKS5</accession>
<dbReference type="PANTHER" id="PTHR46268">
    <property type="entry name" value="STRESS RESPONSE PROTEIN NHAX"/>
    <property type="match status" value="1"/>
</dbReference>
<dbReference type="InterPro" id="IPR006016">
    <property type="entry name" value="UspA"/>
</dbReference>
<dbReference type="Gene3D" id="3.40.50.620">
    <property type="entry name" value="HUPs"/>
    <property type="match status" value="2"/>
</dbReference>
<evidence type="ECO:0000313" key="3">
    <source>
        <dbReference type="EMBL" id="WXG69477.1"/>
    </source>
</evidence>
<dbReference type="PANTHER" id="PTHR46268:SF6">
    <property type="entry name" value="UNIVERSAL STRESS PROTEIN UP12"/>
    <property type="match status" value="1"/>
</dbReference>
<dbReference type="EMBL" id="CP147846">
    <property type="protein sequence ID" value="WXG69477.1"/>
    <property type="molecule type" value="Genomic_DNA"/>
</dbReference>